<sequence>MRDINKGAARRTSGEQLPLAFAHQPASGREDLLVSERLAAAVAIIDSWPEWPSPVVILTGPQGSGKSHLAEVWRSESGASDILPLSGSNASVKAGEGPVLFEDADRAGFDEVELFHVINSVRQHGTSLLMTSRSWPLSWNVALPDLRSRLKAATLVEIGEPDEALLSQVIFKLFSDRQLSVDDRIIATIVSRMERSLAAAQEVVERIDRLALARRARITRALALEVLAEMNPVDDSRGE</sequence>
<evidence type="ECO:0000313" key="1">
    <source>
        <dbReference type="EMBL" id="MDQ0454109.1"/>
    </source>
</evidence>
<organism evidence="1 2">
    <name type="scientific">Rhizobium paknamense</name>
    <dbReference type="NCBI Taxonomy" id="1206817"/>
    <lineage>
        <taxon>Bacteria</taxon>
        <taxon>Pseudomonadati</taxon>
        <taxon>Pseudomonadota</taxon>
        <taxon>Alphaproteobacteria</taxon>
        <taxon>Hyphomicrobiales</taxon>
        <taxon>Rhizobiaceae</taxon>
        <taxon>Rhizobium/Agrobacterium group</taxon>
        <taxon>Rhizobium</taxon>
    </lineage>
</organism>
<evidence type="ECO:0000313" key="2">
    <source>
        <dbReference type="Proteomes" id="UP001235269"/>
    </source>
</evidence>
<dbReference type="Gene3D" id="3.40.50.300">
    <property type="entry name" value="P-loop containing nucleotide triphosphate hydrolases"/>
    <property type="match status" value="2"/>
</dbReference>
<dbReference type="Gene3D" id="1.10.8.60">
    <property type="match status" value="1"/>
</dbReference>
<proteinExistence type="predicted"/>
<accession>A0ABU0I7A4</accession>
<keyword evidence="2" id="KW-1185">Reference proteome</keyword>
<protein>
    <submittedName>
        <fullName evidence="1">Chromosomal replication initiation ATPase DnaA</fullName>
    </submittedName>
</protein>
<dbReference type="Proteomes" id="UP001235269">
    <property type="component" value="Unassembled WGS sequence"/>
</dbReference>
<dbReference type="RefSeq" id="WP_307156313.1">
    <property type="nucleotide sequence ID" value="NZ_JAUSWH010000001.1"/>
</dbReference>
<comment type="caution">
    <text evidence="1">The sequence shown here is derived from an EMBL/GenBank/DDBJ whole genome shotgun (WGS) entry which is preliminary data.</text>
</comment>
<dbReference type="NCBIfam" id="NF006571">
    <property type="entry name" value="PRK09087.1"/>
    <property type="match status" value="1"/>
</dbReference>
<dbReference type="PANTHER" id="PTHR30050">
    <property type="entry name" value="CHROMOSOMAL REPLICATION INITIATOR PROTEIN DNAA"/>
    <property type="match status" value="1"/>
</dbReference>
<reference evidence="1 2" key="1">
    <citation type="submission" date="2023-07" db="EMBL/GenBank/DDBJ databases">
        <title>Genomic Encyclopedia of Type Strains, Phase IV (KMG-IV): sequencing the most valuable type-strain genomes for metagenomic binning, comparative biology and taxonomic classification.</title>
        <authorList>
            <person name="Goeker M."/>
        </authorList>
    </citation>
    <scope>NUCLEOTIDE SEQUENCE [LARGE SCALE GENOMIC DNA]</scope>
    <source>
        <strain evidence="1 2">DSM 100301</strain>
    </source>
</reference>
<dbReference type="SUPFAM" id="SSF52540">
    <property type="entry name" value="P-loop containing nucleoside triphosphate hydrolases"/>
    <property type="match status" value="1"/>
</dbReference>
<gene>
    <name evidence="1" type="ORF">QO005_000424</name>
</gene>
<dbReference type="EMBL" id="JAUSWH010000001">
    <property type="protein sequence ID" value="MDQ0454109.1"/>
    <property type="molecule type" value="Genomic_DNA"/>
</dbReference>
<dbReference type="PANTHER" id="PTHR30050:SF5">
    <property type="entry name" value="DNAA REGULATORY INACTIVATOR HDA"/>
    <property type="match status" value="1"/>
</dbReference>
<name>A0ABU0I7A4_9HYPH</name>
<dbReference type="InterPro" id="IPR027417">
    <property type="entry name" value="P-loop_NTPase"/>
</dbReference>